<accession>A0A918VWX0</accession>
<dbReference type="GO" id="GO:0016780">
    <property type="term" value="F:phosphotransferase activity, for other substituted phosphate groups"/>
    <property type="evidence" value="ECO:0007669"/>
    <property type="project" value="TreeGrafter"/>
</dbReference>
<keyword evidence="6" id="KW-1185">Reference proteome</keyword>
<keyword evidence="3" id="KW-0812">Transmembrane</keyword>
<dbReference type="RefSeq" id="WP_189427213.1">
    <property type="nucleotide sequence ID" value="NZ_BMZE01000004.1"/>
</dbReference>
<keyword evidence="3" id="KW-0472">Membrane</keyword>
<evidence type="ECO:0000256" key="1">
    <source>
        <dbReference type="ARBA" id="ARBA00006464"/>
    </source>
</evidence>
<dbReference type="Pfam" id="PF02397">
    <property type="entry name" value="Bac_transf"/>
    <property type="match status" value="1"/>
</dbReference>
<gene>
    <name evidence="5" type="ORF">GCM10007989_36460</name>
</gene>
<keyword evidence="3" id="KW-1133">Transmembrane helix</keyword>
<evidence type="ECO:0000256" key="2">
    <source>
        <dbReference type="ARBA" id="ARBA00023169"/>
    </source>
</evidence>
<dbReference type="AlphaFoldDB" id="A0A918VWX0"/>
<feature type="transmembrane region" description="Helical" evidence="3">
    <location>
        <begin position="42"/>
        <end position="64"/>
    </location>
</feature>
<evidence type="ECO:0000313" key="5">
    <source>
        <dbReference type="EMBL" id="GHA37017.1"/>
    </source>
</evidence>
<organism evidence="5 6">
    <name type="scientific">Devosia pacifica</name>
    <dbReference type="NCBI Taxonomy" id="1335967"/>
    <lineage>
        <taxon>Bacteria</taxon>
        <taxon>Pseudomonadati</taxon>
        <taxon>Pseudomonadota</taxon>
        <taxon>Alphaproteobacteria</taxon>
        <taxon>Hyphomicrobiales</taxon>
        <taxon>Devosiaceae</taxon>
        <taxon>Devosia</taxon>
    </lineage>
</organism>
<evidence type="ECO:0000259" key="4">
    <source>
        <dbReference type="Pfam" id="PF02397"/>
    </source>
</evidence>
<name>A0A918VWX0_9HYPH</name>
<reference evidence="5" key="2">
    <citation type="submission" date="2020-09" db="EMBL/GenBank/DDBJ databases">
        <authorList>
            <person name="Sun Q."/>
            <person name="Kim S."/>
        </authorList>
    </citation>
    <scope>NUCLEOTIDE SEQUENCE</scope>
    <source>
        <strain evidence="5">KCTC 32437</strain>
    </source>
</reference>
<reference evidence="5" key="1">
    <citation type="journal article" date="2014" name="Int. J. Syst. Evol. Microbiol.">
        <title>Complete genome sequence of Corynebacterium casei LMG S-19264T (=DSM 44701T), isolated from a smear-ripened cheese.</title>
        <authorList>
            <consortium name="US DOE Joint Genome Institute (JGI-PGF)"/>
            <person name="Walter F."/>
            <person name="Albersmeier A."/>
            <person name="Kalinowski J."/>
            <person name="Ruckert C."/>
        </authorList>
    </citation>
    <scope>NUCLEOTIDE SEQUENCE</scope>
    <source>
        <strain evidence="5">KCTC 32437</strain>
    </source>
</reference>
<dbReference type="GO" id="GO:0000271">
    <property type="term" value="P:polysaccharide biosynthetic process"/>
    <property type="evidence" value="ECO:0007669"/>
    <property type="project" value="UniProtKB-KW"/>
</dbReference>
<comment type="similarity">
    <text evidence="1">Belongs to the bacterial sugar transferase family.</text>
</comment>
<protein>
    <recommendedName>
        <fullName evidence="4">Bacterial sugar transferase domain-containing protein</fullName>
    </recommendedName>
</protein>
<evidence type="ECO:0000313" key="6">
    <source>
        <dbReference type="Proteomes" id="UP000646579"/>
    </source>
</evidence>
<dbReference type="EMBL" id="BMZE01000004">
    <property type="protein sequence ID" value="GHA37017.1"/>
    <property type="molecule type" value="Genomic_DNA"/>
</dbReference>
<dbReference type="PANTHER" id="PTHR30576:SF0">
    <property type="entry name" value="UNDECAPRENYL-PHOSPHATE N-ACETYLGALACTOSAMINYL 1-PHOSPHATE TRANSFERASE-RELATED"/>
    <property type="match status" value="1"/>
</dbReference>
<feature type="domain" description="Bacterial sugar transferase" evidence="4">
    <location>
        <begin position="37"/>
        <end position="210"/>
    </location>
</feature>
<evidence type="ECO:0000256" key="3">
    <source>
        <dbReference type="SAM" id="Phobius"/>
    </source>
</evidence>
<dbReference type="Proteomes" id="UP000646579">
    <property type="component" value="Unassembled WGS sequence"/>
</dbReference>
<proteinExistence type="inferred from homology"/>
<dbReference type="PANTHER" id="PTHR30576">
    <property type="entry name" value="COLANIC BIOSYNTHESIS UDP-GLUCOSE LIPID CARRIER TRANSFERASE"/>
    <property type="match status" value="1"/>
</dbReference>
<comment type="caution">
    <text evidence="5">The sequence shown here is derived from an EMBL/GenBank/DDBJ whole genome shotgun (WGS) entry which is preliminary data.</text>
</comment>
<keyword evidence="2" id="KW-0270">Exopolysaccharide synthesis</keyword>
<dbReference type="InterPro" id="IPR003362">
    <property type="entry name" value="Bact_transf"/>
</dbReference>
<sequence length="218" mass="24242">MQRSGQTFAGEAPKASPVEPGGLPLPIPKVGYIDFEKRCFDFVLSLFALVALFPVLAVVSLLVAMERRGPVLFRQQRLGHHRHVFTIYKFRTLHDGPEGKRATALGRFLRRASLDELPQLFNVLRGEMSLVGPRPHAIGQGERPLDHLVNANQERFAVRPGLTGLAQISGHRGAMNDLKDVQQRLAHDIAYVRQASLRADIGIIWSTLWQEVVTGRGS</sequence>